<keyword evidence="1" id="KW-0472">Membrane</keyword>
<organism evidence="2 3">
    <name type="scientific">Paludisphaera mucosa</name>
    <dbReference type="NCBI Taxonomy" id="3030827"/>
    <lineage>
        <taxon>Bacteria</taxon>
        <taxon>Pseudomonadati</taxon>
        <taxon>Planctomycetota</taxon>
        <taxon>Planctomycetia</taxon>
        <taxon>Isosphaerales</taxon>
        <taxon>Isosphaeraceae</taxon>
        <taxon>Paludisphaera</taxon>
    </lineage>
</organism>
<evidence type="ECO:0000313" key="3">
    <source>
        <dbReference type="Proteomes" id="UP001216907"/>
    </source>
</evidence>
<reference evidence="2 3" key="1">
    <citation type="submission" date="2023-03" db="EMBL/GenBank/DDBJ databases">
        <title>Paludisphaera mucosa sp. nov. a novel planctomycete from northern fen.</title>
        <authorList>
            <person name="Ivanova A."/>
        </authorList>
    </citation>
    <scope>NUCLEOTIDE SEQUENCE [LARGE SCALE GENOMIC DNA]</scope>
    <source>
        <strain evidence="2 3">Pla2</strain>
    </source>
</reference>
<gene>
    <name evidence="2" type="ORF">PZE19_25320</name>
</gene>
<protein>
    <submittedName>
        <fullName evidence="2">Uncharacterized protein</fullName>
    </submittedName>
</protein>
<evidence type="ECO:0000313" key="2">
    <source>
        <dbReference type="EMBL" id="MDG3007099.1"/>
    </source>
</evidence>
<proteinExistence type="predicted"/>
<sequence>MNEEIPLVPAIVGLLLVAYLGSEINRQRGRLREVFNVFDKCDSKIAAVLEDMVHRGDLKPYAPG</sequence>
<name>A0ABT6FHS8_9BACT</name>
<dbReference type="RefSeq" id="WP_277863388.1">
    <property type="nucleotide sequence ID" value="NZ_JARRAG010000002.1"/>
</dbReference>
<comment type="caution">
    <text evidence="2">The sequence shown here is derived from an EMBL/GenBank/DDBJ whole genome shotgun (WGS) entry which is preliminary data.</text>
</comment>
<feature type="transmembrane region" description="Helical" evidence="1">
    <location>
        <begin position="6"/>
        <end position="22"/>
    </location>
</feature>
<keyword evidence="1" id="KW-0812">Transmembrane</keyword>
<keyword evidence="3" id="KW-1185">Reference proteome</keyword>
<keyword evidence="1" id="KW-1133">Transmembrane helix</keyword>
<dbReference type="Proteomes" id="UP001216907">
    <property type="component" value="Unassembled WGS sequence"/>
</dbReference>
<dbReference type="EMBL" id="JARRAG010000002">
    <property type="protein sequence ID" value="MDG3007099.1"/>
    <property type="molecule type" value="Genomic_DNA"/>
</dbReference>
<evidence type="ECO:0000256" key="1">
    <source>
        <dbReference type="SAM" id="Phobius"/>
    </source>
</evidence>
<accession>A0ABT6FHS8</accession>